<gene>
    <name evidence="2" type="ORF">BQ4739_LOCUS11965</name>
</gene>
<sequence length="225" mass="22792">MDVLMCNGVHLEEPHTVSAQPGAADGHLKHDQAEPTSRDGHAATAAVAGAGPHTSSIANHSSNSDHASSINIASLHAPGWKRAVPAATQQQPTAVSLLAGSISPQAAEPVPPAALPIALTASTFAQTGLTQSYNSTTKAGAAASAGRCADWHAMLLGTGAALDNHQQAPEQPAATADDAPEQQTTGSASEVMQEAHMQHAAGARQQRGAQQLASFDLMFLQGGLA</sequence>
<proteinExistence type="predicted"/>
<organism evidence="2 3">
    <name type="scientific">Tetradesmus obliquus</name>
    <name type="common">Green alga</name>
    <name type="synonym">Acutodesmus obliquus</name>
    <dbReference type="NCBI Taxonomy" id="3088"/>
    <lineage>
        <taxon>Eukaryota</taxon>
        <taxon>Viridiplantae</taxon>
        <taxon>Chlorophyta</taxon>
        <taxon>core chlorophytes</taxon>
        <taxon>Chlorophyceae</taxon>
        <taxon>CS clade</taxon>
        <taxon>Sphaeropleales</taxon>
        <taxon>Scenedesmaceae</taxon>
        <taxon>Tetradesmus</taxon>
    </lineage>
</organism>
<dbReference type="Proteomes" id="UP000256970">
    <property type="component" value="Unassembled WGS sequence"/>
</dbReference>
<reference evidence="2 3" key="1">
    <citation type="submission" date="2016-10" db="EMBL/GenBank/DDBJ databases">
        <authorList>
            <person name="Cai Z."/>
        </authorList>
    </citation>
    <scope>NUCLEOTIDE SEQUENCE [LARGE SCALE GENOMIC DNA]</scope>
</reference>
<evidence type="ECO:0000313" key="3">
    <source>
        <dbReference type="Proteomes" id="UP000256970"/>
    </source>
</evidence>
<keyword evidence="3" id="KW-1185">Reference proteome</keyword>
<dbReference type="AlphaFoldDB" id="A0A383W5B9"/>
<feature type="compositionally biased region" description="Basic and acidic residues" evidence="1">
    <location>
        <begin position="26"/>
        <end position="41"/>
    </location>
</feature>
<feature type="region of interest" description="Disordered" evidence="1">
    <location>
        <begin position="166"/>
        <end position="188"/>
    </location>
</feature>
<protein>
    <submittedName>
        <fullName evidence="2">Uncharacterized protein</fullName>
    </submittedName>
</protein>
<accession>A0A383W5B9</accession>
<evidence type="ECO:0000313" key="2">
    <source>
        <dbReference type="EMBL" id="SZX71856.1"/>
    </source>
</evidence>
<feature type="region of interest" description="Disordered" evidence="1">
    <location>
        <begin position="14"/>
        <end position="66"/>
    </location>
</feature>
<feature type="compositionally biased region" description="Low complexity" evidence="1">
    <location>
        <begin position="42"/>
        <end position="66"/>
    </location>
</feature>
<dbReference type="EMBL" id="FNXT01001081">
    <property type="protein sequence ID" value="SZX71856.1"/>
    <property type="molecule type" value="Genomic_DNA"/>
</dbReference>
<evidence type="ECO:0000256" key="1">
    <source>
        <dbReference type="SAM" id="MobiDB-lite"/>
    </source>
</evidence>
<name>A0A383W5B9_TETOB</name>